<name>A0A8S0RGI9_OLEEU</name>
<evidence type="ECO:0000313" key="1">
    <source>
        <dbReference type="EMBL" id="CAA2978450.1"/>
    </source>
</evidence>
<dbReference type="Gramene" id="OE9A011892T1">
    <property type="protein sequence ID" value="OE9A011892C1"/>
    <property type="gene ID" value="OE9A011892"/>
</dbReference>
<keyword evidence="2" id="KW-1185">Reference proteome</keyword>
<dbReference type="Proteomes" id="UP000594638">
    <property type="component" value="Unassembled WGS sequence"/>
</dbReference>
<dbReference type="EMBL" id="CACTIH010003619">
    <property type="protein sequence ID" value="CAA2978450.1"/>
    <property type="molecule type" value="Genomic_DNA"/>
</dbReference>
<gene>
    <name evidence="1" type="ORF">OLEA9_A011892</name>
</gene>
<accession>A0A8S0RGI9</accession>
<sequence>MANWMDCENACSVNCRGVAADGVDGAEEMADWVGCENAGGVNCGDVAAVGSDGDGVDYMTLSGGEMAAAATSYALAAASTVLNVPNQVLKVVLCGSLISADNLPNGVCLIPLNLLFCLVSSREGPYLFDFAVFAWSRRQASVGFAIFVCSSLSLCWNKTLHKITVVSTE</sequence>
<organism evidence="1 2">
    <name type="scientific">Olea europaea subsp. europaea</name>
    <dbReference type="NCBI Taxonomy" id="158383"/>
    <lineage>
        <taxon>Eukaryota</taxon>
        <taxon>Viridiplantae</taxon>
        <taxon>Streptophyta</taxon>
        <taxon>Embryophyta</taxon>
        <taxon>Tracheophyta</taxon>
        <taxon>Spermatophyta</taxon>
        <taxon>Magnoliopsida</taxon>
        <taxon>eudicotyledons</taxon>
        <taxon>Gunneridae</taxon>
        <taxon>Pentapetalae</taxon>
        <taxon>asterids</taxon>
        <taxon>lamiids</taxon>
        <taxon>Lamiales</taxon>
        <taxon>Oleaceae</taxon>
        <taxon>Oleeae</taxon>
        <taxon>Olea</taxon>
    </lineage>
</organism>
<protein>
    <submittedName>
        <fullName evidence="1">Uncharacterized protein</fullName>
    </submittedName>
</protein>
<comment type="caution">
    <text evidence="1">The sequence shown here is derived from an EMBL/GenBank/DDBJ whole genome shotgun (WGS) entry which is preliminary data.</text>
</comment>
<evidence type="ECO:0000313" key="2">
    <source>
        <dbReference type="Proteomes" id="UP000594638"/>
    </source>
</evidence>
<reference evidence="1 2" key="1">
    <citation type="submission" date="2019-12" db="EMBL/GenBank/DDBJ databases">
        <authorList>
            <person name="Alioto T."/>
            <person name="Alioto T."/>
            <person name="Gomez Garrido J."/>
        </authorList>
    </citation>
    <scope>NUCLEOTIDE SEQUENCE [LARGE SCALE GENOMIC DNA]</scope>
</reference>
<proteinExistence type="predicted"/>
<dbReference type="AlphaFoldDB" id="A0A8S0RGI9"/>